<keyword evidence="3" id="KW-1185">Reference proteome</keyword>
<dbReference type="PROSITE" id="PS50053">
    <property type="entry name" value="UBIQUITIN_2"/>
    <property type="match status" value="1"/>
</dbReference>
<dbReference type="Proteomes" id="UP001470230">
    <property type="component" value="Unassembled WGS sequence"/>
</dbReference>
<dbReference type="SUPFAM" id="SSF54236">
    <property type="entry name" value="Ubiquitin-like"/>
    <property type="match status" value="1"/>
</dbReference>
<evidence type="ECO:0000313" key="3">
    <source>
        <dbReference type="Proteomes" id="UP001470230"/>
    </source>
</evidence>
<sequence>MKIIIRVYDKADNLELDLTEDTTIQQIKVLAAEKLKLEKHSKDMVIIFNKKIINDNATTVSQLGYTTESEIILFIPRYIRLNQEKVNKPTISNPLQNPNLSNPINIQESRYIPLSEDSPLHMLFQKLTINFNKVVNRTVPFENPFKLFLQECNIPFPDPLVRKNFEVASKLTEEQTIFVCEAILYKNKALHQALTILANASYDPNIARRMI</sequence>
<proteinExistence type="predicted"/>
<name>A0ABR2KWQ3_9EUKA</name>
<accession>A0ABR2KWQ3</accession>
<dbReference type="InterPro" id="IPR029071">
    <property type="entry name" value="Ubiquitin-like_domsf"/>
</dbReference>
<comment type="caution">
    <text evidence="2">The sequence shown here is derived from an EMBL/GenBank/DDBJ whole genome shotgun (WGS) entry which is preliminary data.</text>
</comment>
<evidence type="ECO:0000313" key="2">
    <source>
        <dbReference type="EMBL" id="KAK8894380.1"/>
    </source>
</evidence>
<dbReference type="InterPro" id="IPR000626">
    <property type="entry name" value="Ubiquitin-like_dom"/>
</dbReference>
<organism evidence="2 3">
    <name type="scientific">Tritrichomonas musculus</name>
    <dbReference type="NCBI Taxonomy" id="1915356"/>
    <lineage>
        <taxon>Eukaryota</taxon>
        <taxon>Metamonada</taxon>
        <taxon>Parabasalia</taxon>
        <taxon>Tritrichomonadida</taxon>
        <taxon>Tritrichomonadidae</taxon>
        <taxon>Tritrichomonas</taxon>
    </lineage>
</organism>
<feature type="domain" description="Ubiquitin-like" evidence="1">
    <location>
        <begin position="1"/>
        <end position="73"/>
    </location>
</feature>
<protein>
    <recommendedName>
        <fullName evidence="1">Ubiquitin-like domain-containing protein</fullName>
    </recommendedName>
</protein>
<dbReference type="EMBL" id="JAPFFF010000003">
    <property type="protein sequence ID" value="KAK8894380.1"/>
    <property type="molecule type" value="Genomic_DNA"/>
</dbReference>
<evidence type="ECO:0000259" key="1">
    <source>
        <dbReference type="PROSITE" id="PS50053"/>
    </source>
</evidence>
<reference evidence="2 3" key="1">
    <citation type="submission" date="2024-04" db="EMBL/GenBank/DDBJ databases">
        <title>Tritrichomonas musculus Genome.</title>
        <authorList>
            <person name="Alves-Ferreira E."/>
            <person name="Grigg M."/>
            <person name="Lorenzi H."/>
            <person name="Galac M."/>
        </authorList>
    </citation>
    <scope>NUCLEOTIDE SEQUENCE [LARGE SCALE GENOMIC DNA]</scope>
    <source>
        <strain evidence="2 3">EAF2021</strain>
    </source>
</reference>
<gene>
    <name evidence="2" type="ORF">M9Y10_022815</name>
</gene>